<keyword evidence="1" id="KW-0812">Transmembrane</keyword>
<dbReference type="RefSeq" id="WP_099622866.1">
    <property type="nucleotide sequence ID" value="NZ_CP024201.1"/>
</dbReference>
<feature type="transmembrane region" description="Helical" evidence="1">
    <location>
        <begin position="201"/>
        <end position="223"/>
    </location>
</feature>
<accession>A0A2D2B0A3</accession>
<reference evidence="2 3" key="1">
    <citation type="submission" date="2017-10" db="EMBL/GenBank/DDBJ databases">
        <title>Genome sequence of Caulobacter mirabilis FWC38.</title>
        <authorList>
            <person name="Fiebig A."/>
            <person name="Crosson S."/>
        </authorList>
    </citation>
    <scope>NUCLEOTIDE SEQUENCE [LARGE SCALE GENOMIC DNA]</scope>
    <source>
        <strain evidence="2 3">FWC 38</strain>
    </source>
</reference>
<dbReference type="AlphaFoldDB" id="A0A2D2B0A3"/>
<dbReference type="Pfam" id="PF07077">
    <property type="entry name" value="DUF1345"/>
    <property type="match status" value="1"/>
</dbReference>
<keyword evidence="1" id="KW-1133">Transmembrane helix</keyword>
<feature type="transmembrane region" description="Helical" evidence="1">
    <location>
        <begin position="118"/>
        <end position="141"/>
    </location>
</feature>
<organism evidence="2 3">
    <name type="scientific">Caulobacter mirabilis</name>
    <dbReference type="NCBI Taxonomy" id="69666"/>
    <lineage>
        <taxon>Bacteria</taxon>
        <taxon>Pseudomonadati</taxon>
        <taxon>Pseudomonadota</taxon>
        <taxon>Alphaproteobacteria</taxon>
        <taxon>Caulobacterales</taxon>
        <taxon>Caulobacteraceae</taxon>
        <taxon>Caulobacter</taxon>
    </lineage>
</organism>
<gene>
    <name evidence="2" type="ORF">CSW64_15035</name>
</gene>
<evidence type="ECO:0000313" key="2">
    <source>
        <dbReference type="EMBL" id="ATQ43617.1"/>
    </source>
</evidence>
<proteinExistence type="predicted"/>
<dbReference type="InterPro" id="IPR009781">
    <property type="entry name" value="DUF1345"/>
</dbReference>
<dbReference type="EMBL" id="CP024201">
    <property type="protein sequence ID" value="ATQ43617.1"/>
    <property type="molecule type" value="Genomic_DNA"/>
</dbReference>
<feature type="transmembrane region" description="Helical" evidence="1">
    <location>
        <begin position="14"/>
        <end position="35"/>
    </location>
</feature>
<feature type="transmembrane region" description="Helical" evidence="1">
    <location>
        <begin position="41"/>
        <end position="62"/>
    </location>
</feature>
<name>A0A2D2B0A3_9CAUL</name>
<protein>
    <recommendedName>
        <fullName evidence="4">DUF1345 domain-containing protein</fullName>
    </recommendedName>
</protein>
<keyword evidence="1" id="KW-0472">Membrane</keyword>
<feature type="transmembrane region" description="Helical" evidence="1">
    <location>
        <begin position="83"/>
        <end position="106"/>
    </location>
</feature>
<evidence type="ECO:0008006" key="4">
    <source>
        <dbReference type="Google" id="ProtNLM"/>
    </source>
</evidence>
<evidence type="ECO:0000256" key="1">
    <source>
        <dbReference type="SAM" id="Phobius"/>
    </source>
</evidence>
<keyword evidence="3" id="KW-1185">Reference proteome</keyword>
<dbReference type="KEGG" id="cmb:CSW64_15035"/>
<sequence>MTSPSRKPVVPSHVGLRLAWAVAAGVLVGIVALAVPALRTHAWLVGWDAGALAYLVGMWSLFLRADEDHIRARAAQQDIRSAVVMIVVIAALAFSLGGVFTALYAARGHDGGGRSLTSAFVVATLVLGWLVLQTVFVAHYAHRHFVEIKANPDHGIGFPGQAPHSYLDFAYLAFSVGATFQVSDNTIGSTRLRNLVTAHAAAAYVYNTAILAVGISLVVGMLAG</sequence>
<dbReference type="Proteomes" id="UP000228945">
    <property type="component" value="Chromosome"/>
</dbReference>
<evidence type="ECO:0000313" key="3">
    <source>
        <dbReference type="Proteomes" id="UP000228945"/>
    </source>
</evidence>
<dbReference type="OrthoDB" id="64737at2"/>